<name>A0AC35EZT3_9BILA</name>
<reference evidence="2" key="1">
    <citation type="submission" date="2022-11" db="UniProtKB">
        <authorList>
            <consortium name="WormBaseParasite"/>
        </authorList>
    </citation>
    <scope>IDENTIFICATION</scope>
</reference>
<sequence>MAHIKSTLIVLVLALICFSYGDDILTPQTAALTHKVYETRLATLKAALVRRKRQCCSQCLTSQGCGCGGCPQIIQPMQPTCTPICMPMCTNFCVQQYACAPQCMPTCSDSCTQSFPIMIQPPQPTIQIQTNQCIQPCQPACQPQCIQAFQIQQPNNQIQCVQPCMPSCQPICIKQFVPNCPDNCLPACQPQCIQTVQANLVSVKPTCVQACMPGCSPMCIQAYEVRNQPTCIEVCRPACQRDCICNNCGNNCPPMCNSGMGNSITISQPVSVPMRQCDSACMPTCSPVCVSKINLCPQQCRPMCTNNCVNQYTVIPMQQINVQPTCIQQCQPQCQPQCIQAFEVRNQAIQVQTTQIQCVQPYACIPSCSQQCICSNCGNNCPPMCGNNNGGPTLALQMPAIKTCVPACMPTCNPQCTNAATTAQLTMPCVGNPCTCNPGYVECGPQTCCLRYKNMAKRFSKSLSQKLYHSPKGYTDLANAALNQHSESTLQFSQGDENVEQKNEDLSADTDEQNETENEFVHNDDPIDYNAIKQRAETIPKTSKKKLGFSFSDVENRII</sequence>
<protein>
    <submittedName>
        <fullName evidence="2">Uncharacterized protein</fullName>
    </submittedName>
</protein>
<evidence type="ECO:0000313" key="1">
    <source>
        <dbReference type="Proteomes" id="UP000887580"/>
    </source>
</evidence>
<dbReference type="Proteomes" id="UP000887580">
    <property type="component" value="Unplaced"/>
</dbReference>
<proteinExistence type="predicted"/>
<accession>A0AC35EZT3</accession>
<dbReference type="WBParaSite" id="PS1159_v2.g12408.t1">
    <property type="protein sequence ID" value="PS1159_v2.g12408.t1"/>
    <property type="gene ID" value="PS1159_v2.g12408"/>
</dbReference>
<organism evidence="1 2">
    <name type="scientific">Panagrolaimus sp. PS1159</name>
    <dbReference type="NCBI Taxonomy" id="55785"/>
    <lineage>
        <taxon>Eukaryota</taxon>
        <taxon>Metazoa</taxon>
        <taxon>Ecdysozoa</taxon>
        <taxon>Nematoda</taxon>
        <taxon>Chromadorea</taxon>
        <taxon>Rhabditida</taxon>
        <taxon>Tylenchina</taxon>
        <taxon>Panagrolaimomorpha</taxon>
        <taxon>Panagrolaimoidea</taxon>
        <taxon>Panagrolaimidae</taxon>
        <taxon>Panagrolaimus</taxon>
    </lineage>
</organism>
<evidence type="ECO:0000313" key="2">
    <source>
        <dbReference type="WBParaSite" id="PS1159_v2.g12408.t1"/>
    </source>
</evidence>